<feature type="repeat" description="WD" evidence="6">
    <location>
        <begin position="164"/>
        <end position="206"/>
    </location>
</feature>
<keyword evidence="5" id="KW-0539">Nucleus</keyword>
<gene>
    <name evidence="9" type="ORF">INT45_013612</name>
</gene>
<dbReference type="InterPro" id="IPR019775">
    <property type="entry name" value="WD40_repeat_CS"/>
</dbReference>
<dbReference type="Pfam" id="PF09384">
    <property type="entry name" value="UTP15_C"/>
    <property type="match status" value="1"/>
</dbReference>
<evidence type="ECO:0000313" key="10">
    <source>
        <dbReference type="Proteomes" id="UP000646827"/>
    </source>
</evidence>
<evidence type="ECO:0000256" key="4">
    <source>
        <dbReference type="ARBA" id="ARBA00022737"/>
    </source>
</evidence>
<dbReference type="InterPro" id="IPR001680">
    <property type="entry name" value="WD40_rpt"/>
</dbReference>
<evidence type="ECO:0000256" key="2">
    <source>
        <dbReference type="ARBA" id="ARBA00022552"/>
    </source>
</evidence>
<keyword evidence="2" id="KW-0698">rRNA processing</keyword>
<evidence type="ECO:0000256" key="1">
    <source>
        <dbReference type="ARBA" id="ARBA00004604"/>
    </source>
</evidence>
<dbReference type="PROSITE" id="PS00678">
    <property type="entry name" value="WD_REPEATS_1"/>
    <property type="match status" value="1"/>
</dbReference>
<dbReference type="OrthoDB" id="431715at2759"/>
<dbReference type="PANTHER" id="PTHR19924">
    <property type="entry name" value="UTP15 U3 SMALL NUCLEOLAR RNA-ASSOCIATED PROTEIN 15 FAMILY MEMBER"/>
    <property type="match status" value="1"/>
</dbReference>
<dbReference type="InterPro" id="IPR020472">
    <property type="entry name" value="WD40_PAC1"/>
</dbReference>
<dbReference type="Proteomes" id="UP000646827">
    <property type="component" value="Unassembled WGS sequence"/>
</dbReference>
<feature type="non-terminal residue" evidence="9">
    <location>
        <position position="531"/>
    </location>
</feature>
<evidence type="ECO:0000256" key="6">
    <source>
        <dbReference type="PROSITE-ProRule" id="PRU00221"/>
    </source>
</evidence>
<dbReference type="SUPFAM" id="SSF50978">
    <property type="entry name" value="WD40 repeat-like"/>
    <property type="match status" value="1"/>
</dbReference>
<sequence length="531" mass="58920">LQNTTMDYQKLVIKKNPRVLYKETPEAKYWKRFKSPILIKEYGSVTSINFSPVSPHDFAVSSSARVQIYSSKTHQAKKTISRFKDIAYSGSFRQDGKLIIAGDGTGLVQMFDVNSRAILRTFRAHSMPVHVARFSNDKTHVLSASDDQTVRLWDIPSESSVHVFEEHEDYVRAGVVSDDNPNLILTGSYDQTVKLFDTRTNSSVMTMQHGAPVESILMYPGGGSAVVSAGGPTLKVWDLLAGGRCIHAISNHQKTITSLAFNSSASRLLTGSLDHHVKIHNVQDYKVVHSIKYPAPVMSVALSPDDSHLVAGMANGLLSVRQRQYKSEEKATTKKSQDYIRSGTYQYFMRGQSSMGDAADFTVERRRRAKLAKYDKFLKQHEYHNALDAVLEPTQRQAGLVTAMLQELMHRQVLESSLSGRDDVSLEPLVTFLIRHINTPSYTNLLVDVSEILLDIYGPVLGQSPLIDDLLRKLSRKVNGEIDLQKDLIQSMAALDMLFAKSTTSSSSLSSLSSSSNSLSSTTPALSNIEK</sequence>
<dbReference type="SMART" id="SM00320">
    <property type="entry name" value="WD40"/>
    <property type="match status" value="7"/>
</dbReference>
<dbReference type="InterPro" id="IPR018983">
    <property type="entry name" value="U3_snoRNA-assocProt_15_C"/>
</dbReference>
<evidence type="ECO:0000256" key="5">
    <source>
        <dbReference type="ARBA" id="ARBA00023242"/>
    </source>
</evidence>
<evidence type="ECO:0000256" key="7">
    <source>
        <dbReference type="SAM" id="MobiDB-lite"/>
    </source>
</evidence>
<dbReference type="FunFam" id="2.130.10.10:FF:001192">
    <property type="entry name" value="Protein SLOW WALKER 1"/>
    <property type="match status" value="1"/>
</dbReference>
<proteinExistence type="predicted"/>
<dbReference type="GO" id="GO:0045943">
    <property type="term" value="P:positive regulation of transcription by RNA polymerase I"/>
    <property type="evidence" value="ECO:0007669"/>
    <property type="project" value="TreeGrafter"/>
</dbReference>
<comment type="caution">
    <text evidence="9">The sequence shown here is derived from an EMBL/GenBank/DDBJ whole genome shotgun (WGS) entry which is preliminary data.</text>
</comment>
<evidence type="ECO:0000256" key="3">
    <source>
        <dbReference type="ARBA" id="ARBA00022574"/>
    </source>
</evidence>
<feature type="non-terminal residue" evidence="9">
    <location>
        <position position="1"/>
    </location>
</feature>
<feature type="repeat" description="WD" evidence="6">
    <location>
        <begin position="122"/>
        <end position="163"/>
    </location>
</feature>
<dbReference type="PROSITE" id="PS50082">
    <property type="entry name" value="WD_REPEATS_2"/>
    <property type="match status" value="3"/>
</dbReference>
<name>A0A8H7RUD7_9FUNG</name>
<feature type="domain" description="U3 small nucleolar RNA-associated protein 15 C-terminal" evidence="8">
    <location>
        <begin position="355"/>
        <end position="498"/>
    </location>
</feature>
<protein>
    <recommendedName>
        <fullName evidence="8">U3 small nucleolar RNA-associated protein 15 C-terminal domain-containing protein</fullName>
    </recommendedName>
</protein>
<dbReference type="InterPro" id="IPR015943">
    <property type="entry name" value="WD40/YVTN_repeat-like_dom_sf"/>
</dbReference>
<keyword evidence="3 6" id="KW-0853">WD repeat</keyword>
<dbReference type="PRINTS" id="PR00320">
    <property type="entry name" value="GPROTEINBRPT"/>
</dbReference>
<evidence type="ECO:0000259" key="8">
    <source>
        <dbReference type="Pfam" id="PF09384"/>
    </source>
</evidence>
<feature type="region of interest" description="Disordered" evidence="7">
    <location>
        <begin position="506"/>
        <end position="531"/>
    </location>
</feature>
<dbReference type="InterPro" id="IPR036322">
    <property type="entry name" value="WD40_repeat_dom_sf"/>
</dbReference>
<reference evidence="9 10" key="1">
    <citation type="submission" date="2020-12" db="EMBL/GenBank/DDBJ databases">
        <title>Metabolic potential, ecology and presence of endohyphal bacteria is reflected in genomic diversity of Mucoromycotina.</title>
        <authorList>
            <person name="Muszewska A."/>
            <person name="Okrasinska A."/>
            <person name="Steczkiewicz K."/>
            <person name="Drgas O."/>
            <person name="Orlowska M."/>
            <person name="Perlinska-Lenart U."/>
            <person name="Aleksandrzak-Piekarczyk T."/>
            <person name="Szatraj K."/>
            <person name="Zielenkiewicz U."/>
            <person name="Pilsyk S."/>
            <person name="Malc E."/>
            <person name="Mieczkowski P."/>
            <person name="Kruszewska J.S."/>
            <person name="Biernat P."/>
            <person name="Pawlowska J."/>
        </authorList>
    </citation>
    <scope>NUCLEOTIDE SEQUENCE [LARGE SCALE GENOMIC DNA]</scope>
    <source>
        <strain evidence="9 10">CBS 142.35</strain>
    </source>
</reference>
<dbReference type="GO" id="GO:0005730">
    <property type="term" value="C:nucleolus"/>
    <property type="evidence" value="ECO:0007669"/>
    <property type="project" value="UniProtKB-SubCell"/>
</dbReference>
<dbReference type="Gene3D" id="2.130.10.10">
    <property type="entry name" value="YVTN repeat-like/Quinoprotein amine dehydrogenase"/>
    <property type="match status" value="2"/>
</dbReference>
<dbReference type="EMBL" id="JAEPRB010000359">
    <property type="protein sequence ID" value="KAG2216798.1"/>
    <property type="molecule type" value="Genomic_DNA"/>
</dbReference>
<dbReference type="CDD" id="cd00200">
    <property type="entry name" value="WD40"/>
    <property type="match status" value="1"/>
</dbReference>
<dbReference type="AlphaFoldDB" id="A0A8H7RUD7"/>
<dbReference type="Pfam" id="PF00400">
    <property type="entry name" value="WD40"/>
    <property type="match status" value="3"/>
</dbReference>
<dbReference type="PANTHER" id="PTHR19924:SF26">
    <property type="entry name" value="U3 SMALL NUCLEOLAR RNA-ASSOCIATED PROTEIN 15 HOMOLOG"/>
    <property type="match status" value="1"/>
</dbReference>
<dbReference type="PROSITE" id="PS50294">
    <property type="entry name" value="WD_REPEATS_REGION"/>
    <property type="match status" value="2"/>
</dbReference>
<accession>A0A8H7RUD7</accession>
<evidence type="ECO:0000313" key="9">
    <source>
        <dbReference type="EMBL" id="KAG2216798.1"/>
    </source>
</evidence>
<organism evidence="9 10">
    <name type="scientific">Circinella minor</name>
    <dbReference type="NCBI Taxonomy" id="1195481"/>
    <lineage>
        <taxon>Eukaryota</taxon>
        <taxon>Fungi</taxon>
        <taxon>Fungi incertae sedis</taxon>
        <taxon>Mucoromycota</taxon>
        <taxon>Mucoromycotina</taxon>
        <taxon>Mucoromycetes</taxon>
        <taxon>Mucorales</taxon>
        <taxon>Lichtheimiaceae</taxon>
        <taxon>Circinella</taxon>
    </lineage>
</organism>
<dbReference type="GO" id="GO:0006364">
    <property type="term" value="P:rRNA processing"/>
    <property type="evidence" value="ECO:0007669"/>
    <property type="project" value="UniProtKB-KW"/>
</dbReference>
<keyword evidence="10" id="KW-1185">Reference proteome</keyword>
<comment type="subcellular location">
    <subcellularLocation>
        <location evidence="1">Nucleus</location>
        <location evidence="1">Nucleolus</location>
    </subcellularLocation>
</comment>
<feature type="repeat" description="WD" evidence="6">
    <location>
        <begin position="249"/>
        <end position="290"/>
    </location>
</feature>
<keyword evidence="4" id="KW-0677">Repeat</keyword>